<dbReference type="Proteomes" id="UP000194977">
    <property type="component" value="Unassembled WGS sequence"/>
</dbReference>
<evidence type="ECO:0000313" key="4">
    <source>
        <dbReference type="Proteomes" id="UP000194977"/>
    </source>
</evidence>
<dbReference type="EMBL" id="NARP01000004">
    <property type="protein sequence ID" value="OTQ01136.1"/>
    <property type="molecule type" value="Genomic_DNA"/>
</dbReference>
<protein>
    <recommendedName>
        <fullName evidence="5">Sel1 repeat family protein</fullName>
    </recommendedName>
</protein>
<dbReference type="EMBL" id="NART01000012">
    <property type="protein sequence ID" value="OTQ10842.1"/>
    <property type="molecule type" value="Genomic_DNA"/>
</dbReference>
<proteinExistence type="predicted"/>
<dbReference type="AlphaFoldDB" id="A0A242NL96"/>
<gene>
    <name evidence="2" type="ORF">B6C91_04445</name>
    <name evidence="1" type="ORF">B6D08_01725</name>
</gene>
<evidence type="ECO:0000313" key="2">
    <source>
        <dbReference type="EMBL" id="OTQ10842.1"/>
    </source>
</evidence>
<accession>A0A242NL96</accession>
<dbReference type="PANTHER" id="PTHR11102:SF160">
    <property type="entry name" value="ERAD-ASSOCIATED E3 UBIQUITIN-PROTEIN LIGASE COMPONENT HRD3"/>
    <property type="match status" value="1"/>
</dbReference>
<sequence length="197" mass="21868">MKKLLLSAFIMINLLTGCSSDYNEVETYNDKDVLYKKAAVLQDAAAQFTLGGNYYFGYNGYTQDYSQAKKWFEASAKQGHASAQYNLGLMYLKGKVIPKDLNKAKLWLEKASNQGHLEAQVGLAGIYLTTNNKNSPKGLELLKQALKSNSPQAQLVMGVLYYNGTAVSQDTNEAKRYFDMACKNGLQKGCELSKDIK</sequence>
<dbReference type="Gene3D" id="1.25.40.10">
    <property type="entry name" value="Tetratricopeptide repeat domain"/>
    <property type="match status" value="1"/>
</dbReference>
<dbReference type="SMART" id="SM00671">
    <property type="entry name" value="SEL1"/>
    <property type="match status" value="4"/>
</dbReference>
<dbReference type="RefSeq" id="WP_086271405.1">
    <property type="nucleotide sequence ID" value="NZ_JBHZLB010000018.1"/>
</dbReference>
<dbReference type="PROSITE" id="PS51257">
    <property type="entry name" value="PROKAR_LIPOPROTEIN"/>
    <property type="match status" value="1"/>
</dbReference>
<evidence type="ECO:0000313" key="1">
    <source>
        <dbReference type="EMBL" id="OTQ01136.1"/>
    </source>
</evidence>
<keyword evidence="3" id="KW-1185">Reference proteome</keyword>
<dbReference type="PANTHER" id="PTHR11102">
    <property type="entry name" value="SEL-1-LIKE PROTEIN"/>
    <property type="match status" value="1"/>
</dbReference>
<evidence type="ECO:0000313" key="3">
    <source>
        <dbReference type="Proteomes" id="UP000194800"/>
    </source>
</evidence>
<dbReference type="Proteomes" id="UP000194800">
    <property type="component" value="Unassembled WGS sequence"/>
</dbReference>
<dbReference type="InterPro" id="IPR006597">
    <property type="entry name" value="Sel1-like"/>
</dbReference>
<dbReference type="InterPro" id="IPR011990">
    <property type="entry name" value="TPR-like_helical_dom_sf"/>
</dbReference>
<reference evidence="3 4" key="1">
    <citation type="submission" date="2017-03" db="EMBL/GenBank/DDBJ databases">
        <title>Comparative genomics of honeybee gut symbionts reveal geographically distinct and subgroup specific antibiotic resistance.</title>
        <authorList>
            <person name="Ludvigsen J."/>
            <person name="Porcellato D."/>
            <person name="Labee-Lund T.M."/>
            <person name="Amdam G.V."/>
            <person name="Rudi K."/>
        </authorList>
    </citation>
    <scope>NUCLEOTIDE SEQUENCE [LARGE SCALE GENOMIC DNA]</scope>
    <source>
        <strain evidence="1 4">A-7-12</strain>
        <strain evidence="2 3">A-9-12</strain>
    </source>
</reference>
<name>A0A242NL96_9GAMM</name>
<evidence type="ECO:0008006" key="5">
    <source>
        <dbReference type="Google" id="ProtNLM"/>
    </source>
</evidence>
<comment type="caution">
    <text evidence="1">The sequence shown here is derived from an EMBL/GenBank/DDBJ whole genome shotgun (WGS) entry which is preliminary data.</text>
</comment>
<dbReference type="OrthoDB" id="9792653at2"/>
<dbReference type="Pfam" id="PF08238">
    <property type="entry name" value="Sel1"/>
    <property type="match status" value="3"/>
</dbReference>
<dbReference type="SUPFAM" id="SSF81901">
    <property type="entry name" value="HCP-like"/>
    <property type="match status" value="1"/>
</dbReference>
<dbReference type="InterPro" id="IPR050767">
    <property type="entry name" value="Sel1_AlgK"/>
</dbReference>
<organism evidence="1 4">
    <name type="scientific">Gilliamella apicola</name>
    <dbReference type="NCBI Taxonomy" id="1196095"/>
    <lineage>
        <taxon>Bacteria</taxon>
        <taxon>Pseudomonadati</taxon>
        <taxon>Pseudomonadota</taxon>
        <taxon>Gammaproteobacteria</taxon>
        <taxon>Orbales</taxon>
        <taxon>Orbaceae</taxon>
        <taxon>Gilliamella</taxon>
    </lineage>
</organism>